<dbReference type="InterPro" id="IPR029063">
    <property type="entry name" value="SAM-dependent_MTases_sf"/>
</dbReference>
<dbReference type="EMBL" id="JBBJCI010000087">
    <property type="protein sequence ID" value="KAK7248678.1"/>
    <property type="molecule type" value="Genomic_DNA"/>
</dbReference>
<evidence type="ECO:0000256" key="1">
    <source>
        <dbReference type="ARBA" id="ARBA00008361"/>
    </source>
</evidence>
<evidence type="ECO:0000256" key="2">
    <source>
        <dbReference type="ARBA" id="ARBA00022603"/>
    </source>
</evidence>
<comment type="similarity">
    <text evidence="1">Belongs to the methyltransferase superfamily.</text>
</comment>
<name>A0ABR1G693_AURAN</name>
<organism evidence="5 6">
    <name type="scientific">Aureococcus anophagefferens</name>
    <name type="common">Harmful bloom alga</name>
    <dbReference type="NCBI Taxonomy" id="44056"/>
    <lineage>
        <taxon>Eukaryota</taxon>
        <taxon>Sar</taxon>
        <taxon>Stramenopiles</taxon>
        <taxon>Ochrophyta</taxon>
        <taxon>Pelagophyceae</taxon>
        <taxon>Pelagomonadales</taxon>
        <taxon>Pelagomonadaceae</taxon>
        <taxon>Aureococcus</taxon>
    </lineage>
</organism>
<evidence type="ECO:0000259" key="4">
    <source>
        <dbReference type="Pfam" id="PF08241"/>
    </source>
</evidence>
<dbReference type="Proteomes" id="UP001363151">
    <property type="component" value="Unassembled WGS sequence"/>
</dbReference>
<dbReference type="Gene3D" id="3.40.50.150">
    <property type="entry name" value="Vaccinia Virus protein VP39"/>
    <property type="match status" value="1"/>
</dbReference>
<keyword evidence="2" id="KW-0489">Methyltransferase</keyword>
<reference evidence="5 6" key="1">
    <citation type="submission" date="2024-03" db="EMBL/GenBank/DDBJ databases">
        <title>Aureococcus anophagefferens CCMP1851 and Kratosvirus quantuckense: Draft genome of a second virus-susceptible host strain in the model system.</title>
        <authorList>
            <person name="Chase E."/>
            <person name="Truchon A.R."/>
            <person name="Schepens W."/>
            <person name="Wilhelm S.W."/>
        </authorList>
    </citation>
    <scope>NUCLEOTIDE SEQUENCE [LARGE SCALE GENOMIC DNA]</scope>
    <source>
        <strain evidence="5 6">CCMP1851</strain>
    </source>
</reference>
<sequence length="290" mass="31082">MIRRASRDLQRMSPRCIHGVASEGFAADASLYDRVRPSYPALGVAHALGDVDAAWARILDVASGTGILTRRLLEFGARDVAAVEPVAAMRAEFERAVAGVPISDGTADALPFGDGAFDVACVGQAFHWFANEQSLVELGRVLADGGRLALLWNLEDDSEPWVRAVREAYEVHDTGAQGDVPQYRKGRWRAAFETPGARAAFPGGCESAFFDNFLLTTRAEIWERALSKSYCATLPPDQRNALVAEIAAIVDHYEASGALAFDVARPGDGAPCARLPINSEVAVAVRGARA</sequence>
<dbReference type="InterPro" id="IPR013216">
    <property type="entry name" value="Methyltransf_11"/>
</dbReference>
<dbReference type="Pfam" id="PF08241">
    <property type="entry name" value="Methyltransf_11"/>
    <property type="match status" value="1"/>
</dbReference>
<dbReference type="PANTHER" id="PTHR44942:SF4">
    <property type="entry name" value="METHYLTRANSFERASE TYPE 11 DOMAIN-CONTAINING PROTEIN"/>
    <property type="match status" value="1"/>
</dbReference>
<comment type="caution">
    <text evidence="5">The sequence shown here is derived from an EMBL/GenBank/DDBJ whole genome shotgun (WGS) entry which is preliminary data.</text>
</comment>
<feature type="domain" description="Methyltransferase type 11" evidence="4">
    <location>
        <begin position="59"/>
        <end position="149"/>
    </location>
</feature>
<evidence type="ECO:0000256" key="3">
    <source>
        <dbReference type="ARBA" id="ARBA00022679"/>
    </source>
</evidence>
<dbReference type="CDD" id="cd02440">
    <property type="entry name" value="AdoMet_MTases"/>
    <property type="match status" value="1"/>
</dbReference>
<proteinExistence type="inferred from homology"/>
<keyword evidence="6" id="KW-1185">Reference proteome</keyword>
<dbReference type="PANTHER" id="PTHR44942">
    <property type="entry name" value="METHYLTRANSF_11 DOMAIN-CONTAINING PROTEIN"/>
    <property type="match status" value="1"/>
</dbReference>
<accession>A0ABR1G693</accession>
<evidence type="ECO:0000313" key="5">
    <source>
        <dbReference type="EMBL" id="KAK7248678.1"/>
    </source>
</evidence>
<protein>
    <submittedName>
        <fullName evidence="5">Trans-aconitate 3-methyltransferase</fullName>
    </submittedName>
</protein>
<keyword evidence="3" id="KW-0808">Transferase</keyword>
<gene>
    <name evidence="5" type="ORF">SO694_00040126</name>
</gene>
<dbReference type="SUPFAM" id="SSF53335">
    <property type="entry name" value="S-adenosyl-L-methionine-dependent methyltransferases"/>
    <property type="match status" value="1"/>
</dbReference>
<dbReference type="InterPro" id="IPR051052">
    <property type="entry name" value="Diverse_substrate_MTase"/>
</dbReference>
<evidence type="ECO:0000313" key="6">
    <source>
        <dbReference type="Proteomes" id="UP001363151"/>
    </source>
</evidence>